<sequence>MPINILVTNTKYFTEYKNDVGFVSNLGDFANNLQGSVMENVKLVRELNINWFAKSSTSDRFAVDTSLNVITRKGSGNFLNDGASVGDIFDFTNQVSTAPTIIFEGQVQSISATQIVYTVLSGSPVNDPNGYGDAEIRFKTPLTALVYKFGLIDNTESFNVISKVSG</sequence>
<dbReference type="EMBL" id="BART01036077">
    <property type="protein sequence ID" value="GAH07340.1"/>
    <property type="molecule type" value="Genomic_DNA"/>
</dbReference>
<dbReference type="AlphaFoldDB" id="X1DGA4"/>
<feature type="non-terminal residue" evidence="1">
    <location>
        <position position="166"/>
    </location>
</feature>
<gene>
    <name evidence="1" type="ORF">S01H4_60995</name>
</gene>
<evidence type="ECO:0000313" key="1">
    <source>
        <dbReference type="EMBL" id="GAH07340.1"/>
    </source>
</evidence>
<reference evidence="1" key="1">
    <citation type="journal article" date="2014" name="Front. Microbiol.">
        <title>High frequency of phylogenetically diverse reductive dehalogenase-homologous genes in deep subseafloor sedimentary metagenomes.</title>
        <authorList>
            <person name="Kawai M."/>
            <person name="Futagami T."/>
            <person name="Toyoda A."/>
            <person name="Takaki Y."/>
            <person name="Nishi S."/>
            <person name="Hori S."/>
            <person name="Arai W."/>
            <person name="Tsubouchi T."/>
            <person name="Morono Y."/>
            <person name="Uchiyama I."/>
            <person name="Ito T."/>
            <person name="Fujiyama A."/>
            <person name="Inagaki F."/>
            <person name="Takami H."/>
        </authorList>
    </citation>
    <scope>NUCLEOTIDE SEQUENCE</scope>
    <source>
        <strain evidence="1">Expedition CK06-06</strain>
    </source>
</reference>
<protein>
    <submittedName>
        <fullName evidence="1">Uncharacterized protein</fullName>
    </submittedName>
</protein>
<comment type="caution">
    <text evidence="1">The sequence shown here is derived from an EMBL/GenBank/DDBJ whole genome shotgun (WGS) entry which is preliminary data.</text>
</comment>
<organism evidence="1">
    <name type="scientific">marine sediment metagenome</name>
    <dbReference type="NCBI Taxonomy" id="412755"/>
    <lineage>
        <taxon>unclassified sequences</taxon>
        <taxon>metagenomes</taxon>
        <taxon>ecological metagenomes</taxon>
    </lineage>
</organism>
<proteinExistence type="predicted"/>
<name>X1DGA4_9ZZZZ</name>
<accession>X1DGA4</accession>